<proteinExistence type="predicted"/>
<dbReference type="EMBL" id="CP045929">
    <property type="protein sequence ID" value="QGK70219.1"/>
    <property type="molecule type" value="Genomic_DNA"/>
</dbReference>
<name>A0A5Q3QFI2_9PSEU</name>
<dbReference type="Proteomes" id="UP000371041">
    <property type="component" value="Chromosome"/>
</dbReference>
<dbReference type="Gene3D" id="1.10.645.10">
    <property type="entry name" value="Cytochrome-c3 Hydrogenase, chain B"/>
    <property type="match status" value="1"/>
</dbReference>
<reference evidence="3" key="1">
    <citation type="submission" date="2019-11" db="EMBL/GenBank/DDBJ databases">
        <title>The complete genome sequence of Saccharopolyspora sp. E2A.</title>
        <authorList>
            <person name="Zhang G."/>
        </authorList>
    </citation>
    <scope>NUCLEOTIDE SEQUENCE [LARGE SCALE GENOMIC DNA]</scope>
    <source>
        <strain evidence="3">E2A</strain>
    </source>
</reference>
<organism evidence="2 3">
    <name type="scientific">Allosaccharopolyspora coralli</name>
    <dbReference type="NCBI Taxonomy" id="2665642"/>
    <lineage>
        <taxon>Bacteria</taxon>
        <taxon>Bacillati</taxon>
        <taxon>Actinomycetota</taxon>
        <taxon>Actinomycetes</taxon>
        <taxon>Pseudonocardiales</taxon>
        <taxon>Pseudonocardiaceae</taxon>
        <taxon>Allosaccharopolyspora</taxon>
    </lineage>
</organism>
<evidence type="ECO:0000313" key="3">
    <source>
        <dbReference type="Proteomes" id="UP000371041"/>
    </source>
</evidence>
<dbReference type="InterPro" id="IPR029014">
    <property type="entry name" value="NiFe-Hase_large"/>
</dbReference>
<accession>A0A5Q3QFI2</accession>
<dbReference type="SUPFAM" id="SSF56762">
    <property type="entry name" value="HydB/Nqo4-like"/>
    <property type="match status" value="1"/>
</dbReference>
<dbReference type="KEGG" id="sace:GIY23_12400"/>
<dbReference type="AlphaFoldDB" id="A0A5Q3QFI2"/>
<keyword evidence="3" id="KW-1185">Reference proteome</keyword>
<evidence type="ECO:0000313" key="2">
    <source>
        <dbReference type="EMBL" id="QGK70219.1"/>
    </source>
</evidence>
<sequence length="408" mass="42965">MGISAALRRFSAGMPHVLIAEVPGGTAARMAVEQLLRQWGWVEALGPADADVLAVVGPAGPQWTSFADQLWDQVPRPRARAHVKDADDAAAALERAVGLLADEGERIRPGGEGPSQRARAGGGHTEQGHSGDQSQGHEHGGGGMDMPGGVPMADRGPDRDGLMLDQLHVPLGPVLPDWPAGLVLHTTLQGDVLQEARVEVVREHGYVADFWNEPWRRAAAGESVTVGEAARRRVAAHLDSLARLLAVAGWEDAALRARRTRDEVLAGSPTEVTARQVHRLARRLRRSRTLRWLTDGLGILPAAVAEAAGVTGPALMACRAGGDVRARWQAWLDEVEQSVLGIDDTAPWAVLDAGPRGRVGAAGGSAALLEVLPELVEGAELAGARLIVASLDPDLAELDHAVVEAADG</sequence>
<protein>
    <submittedName>
        <fullName evidence="2">Uncharacterized protein</fullName>
    </submittedName>
</protein>
<gene>
    <name evidence="2" type="ORF">GIY23_12400</name>
</gene>
<feature type="region of interest" description="Disordered" evidence="1">
    <location>
        <begin position="101"/>
        <end position="160"/>
    </location>
</feature>
<evidence type="ECO:0000256" key="1">
    <source>
        <dbReference type="SAM" id="MobiDB-lite"/>
    </source>
</evidence>